<comment type="subcellular location">
    <subcellularLocation>
        <location evidence="1">Cytoplasm</location>
    </subcellularLocation>
</comment>
<dbReference type="AlphaFoldDB" id="A0A674J037"/>
<evidence type="ECO:0000313" key="7">
    <source>
        <dbReference type="Ensembl" id="ENSTMTP00000014555.1"/>
    </source>
</evidence>
<dbReference type="SMART" id="SM00360">
    <property type="entry name" value="RRM"/>
    <property type="match status" value="1"/>
</dbReference>
<accession>A0A674J037</accession>
<dbReference type="Gene3D" id="3.30.70.330">
    <property type="match status" value="1"/>
</dbReference>
<protein>
    <recommendedName>
        <fullName evidence="6">RRM domain-containing protein</fullName>
    </recommendedName>
</protein>
<evidence type="ECO:0000256" key="1">
    <source>
        <dbReference type="ARBA" id="ARBA00004496"/>
    </source>
</evidence>
<dbReference type="InterPro" id="IPR000504">
    <property type="entry name" value="RRM_dom"/>
</dbReference>
<evidence type="ECO:0000259" key="6">
    <source>
        <dbReference type="PROSITE" id="PS50102"/>
    </source>
</evidence>
<dbReference type="GO" id="GO:0005634">
    <property type="term" value="C:nucleus"/>
    <property type="evidence" value="ECO:0007669"/>
    <property type="project" value="TreeGrafter"/>
</dbReference>
<feature type="domain" description="RRM" evidence="6">
    <location>
        <begin position="114"/>
        <end position="179"/>
    </location>
</feature>
<feature type="region of interest" description="Disordered" evidence="5">
    <location>
        <begin position="180"/>
        <end position="201"/>
    </location>
</feature>
<dbReference type="SUPFAM" id="SSF54928">
    <property type="entry name" value="RNA-binding domain, RBD"/>
    <property type="match status" value="1"/>
</dbReference>
<sequence length="233" mass="25177">MGLREALRASVTGVSERLPENPCGGRGQKLLNAARADSLLDWRRLSQEGFCGISLALYNIPYKSPESRGKDAWGQISCSDVLQTGAPRHGGMGMCPWWHLNGTGMSLQVDYGGTAEELESHFNSCGQINRVTILCDKFSGHPKGYAYIEFEDKSSVKAAVELDESLFRGRVIKVLPKRTNMPGISTTDRGGSRGRFPSRGGLQGCARIQTGLARGKGSRGLINTSLDTSVSPQ</sequence>
<dbReference type="Ensembl" id="ENSTMTT00000015054.1">
    <property type="protein sequence ID" value="ENSTMTP00000014555.1"/>
    <property type="gene ID" value="ENSTMTG00000010537.1"/>
</dbReference>
<keyword evidence="3 4" id="KW-0694">RNA-binding</keyword>
<dbReference type="GO" id="GO:0008143">
    <property type="term" value="F:poly(A) binding"/>
    <property type="evidence" value="ECO:0007669"/>
    <property type="project" value="TreeGrafter"/>
</dbReference>
<evidence type="ECO:0000256" key="5">
    <source>
        <dbReference type="SAM" id="MobiDB-lite"/>
    </source>
</evidence>
<proteinExistence type="predicted"/>
<evidence type="ECO:0000256" key="2">
    <source>
        <dbReference type="ARBA" id="ARBA00022490"/>
    </source>
</evidence>
<organism evidence="7 8">
    <name type="scientific">Terrapene triunguis</name>
    <name type="common">Three-toed box turtle</name>
    <dbReference type="NCBI Taxonomy" id="2587831"/>
    <lineage>
        <taxon>Eukaryota</taxon>
        <taxon>Metazoa</taxon>
        <taxon>Chordata</taxon>
        <taxon>Craniata</taxon>
        <taxon>Vertebrata</taxon>
        <taxon>Euteleostomi</taxon>
        <taxon>Archelosauria</taxon>
        <taxon>Testudinata</taxon>
        <taxon>Testudines</taxon>
        <taxon>Cryptodira</taxon>
        <taxon>Durocryptodira</taxon>
        <taxon>Testudinoidea</taxon>
        <taxon>Emydidae</taxon>
        <taxon>Terrapene</taxon>
    </lineage>
</organism>
<dbReference type="GeneTree" id="ENSGT00940000161325"/>
<dbReference type="InterPro" id="IPR012677">
    <property type="entry name" value="Nucleotide-bd_a/b_plait_sf"/>
</dbReference>
<evidence type="ECO:0000256" key="4">
    <source>
        <dbReference type="PROSITE-ProRule" id="PRU00176"/>
    </source>
</evidence>
<dbReference type="PROSITE" id="PS50102">
    <property type="entry name" value="RRM"/>
    <property type="match status" value="1"/>
</dbReference>
<keyword evidence="8" id="KW-1185">Reference proteome</keyword>
<dbReference type="Proteomes" id="UP000472274">
    <property type="component" value="Unplaced"/>
</dbReference>
<reference evidence="7" key="1">
    <citation type="submission" date="2025-08" db="UniProtKB">
        <authorList>
            <consortium name="Ensembl"/>
        </authorList>
    </citation>
    <scope>IDENTIFICATION</scope>
</reference>
<dbReference type="InterPro" id="IPR035979">
    <property type="entry name" value="RBD_domain_sf"/>
</dbReference>
<keyword evidence="2" id="KW-0963">Cytoplasm</keyword>
<evidence type="ECO:0000313" key="8">
    <source>
        <dbReference type="Proteomes" id="UP000472274"/>
    </source>
</evidence>
<dbReference type="PANTHER" id="PTHR23236:SF27">
    <property type="entry name" value="EMBRYONIC POLYADENYLATE-BINDING PROTEIN 2"/>
    <property type="match status" value="1"/>
</dbReference>
<name>A0A674J037_9SAUR</name>
<dbReference type="GO" id="GO:0005737">
    <property type="term" value="C:cytoplasm"/>
    <property type="evidence" value="ECO:0007669"/>
    <property type="project" value="UniProtKB-SubCell"/>
</dbReference>
<evidence type="ECO:0000256" key="3">
    <source>
        <dbReference type="ARBA" id="ARBA00022884"/>
    </source>
</evidence>
<reference evidence="7" key="2">
    <citation type="submission" date="2025-09" db="UniProtKB">
        <authorList>
            <consortium name="Ensembl"/>
        </authorList>
    </citation>
    <scope>IDENTIFICATION</scope>
</reference>
<dbReference type="Pfam" id="PF00076">
    <property type="entry name" value="RRM_1"/>
    <property type="match status" value="1"/>
</dbReference>
<dbReference type="PANTHER" id="PTHR23236">
    <property type="entry name" value="EUKARYOTIC TRANSLATION INITIATION FACTOR 4B/4H"/>
    <property type="match status" value="1"/>
</dbReference>
<dbReference type="GO" id="GO:0000288">
    <property type="term" value="P:nuclear-transcribed mRNA catabolic process, deadenylation-dependent decay"/>
    <property type="evidence" value="ECO:0007669"/>
    <property type="project" value="TreeGrafter"/>
</dbReference>